<dbReference type="InterPro" id="IPR015631">
    <property type="entry name" value="CD2/SLAM_rcpt"/>
</dbReference>
<evidence type="ECO:0000256" key="3">
    <source>
        <dbReference type="ARBA" id="ARBA00023136"/>
    </source>
</evidence>
<dbReference type="InterPro" id="IPR007110">
    <property type="entry name" value="Ig-like_dom"/>
</dbReference>
<protein>
    <recommendedName>
        <fullName evidence="7">Ig-like domain-containing protein</fullName>
    </recommendedName>
</protein>
<dbReference type="Proteomes" id="UP000507470">
    <property type="component" value="Unassembled WGS sequence"/>
</dbReference>
<proteinExistence type="predicted"/>
<feature type="transmembrane region" description="Helical" evidence="5">
    <location>
        <begin position="230"/>
        <end position="251"/>
    </location>
</feature>
<accession>A0A6J8B5J8</accession>
<gene>
    <name evidence="8" type="ORF">MCOR_14497</name>
</gene>
<evidence type="ECO:0000256" key="2">
    <source>
        <dbReference type="ARBA" id="ARBA00022729"/>
    </source>
</evidence>
<dbReference type="GO" id="GO:0016020">
    <property type="term" value="C:membrane"/>
    <property type="evidence" value="ECO:0007669"/>
    <property type="project" value="UniProtKB-SubCell"/>
</dbReference>
<feature type="domain" description="Ig-like" evidence="7">
    <location>
        <begin position="145"/>
        <end position="209"/>
    </location>
</feature>
<keyword evidence="3 5" id="KW-0472">Membrane</keyword>
<evidence type="ECO:0000259" key="7">
    <source>
        <dbReference type="PROSITE" id="PS50835"/>
    </source>
</evidence>
<dbReference type="InterPro" id="IPR036179">
    <property type="entry name" value="Ig-like_dom_sf"/>
</dbReference>
<feature type="signal peptide" evidence="6">
    <location>
        <begin position="1"/>
        <end position="20"/>
    </location>
</feature>
<dbReference type="EMBL" id="CACVKT020002542">
    <property type="protein sequence ID" value="CAC5378284.1"/>
    <property type="molecule type" value="Genomic_DNA"/>
</dbReference>
<dbReference type="InterPro" id="IPR013106">
    <property type="entry name" value="Ig_V-set"/>
</dbReference>
<keyword evidence="9" id="KW-1185">Reference proteome</keyword>
<dbReference type="InterPro" id="IPR013783">
    <property type="entry name" value="Ig-like_fold"/>
</dbReference>
<dbReference type="OrthoDB" id="6106962at2759"/>
<evidence type="ECO:0000256" key="1">
    <source>
        <dbReference type="ARBA" id="ARBA00004370"/>
    </source>
</evidence>
<organism evidence="8 9">
    <name type="scientific">Mytilus coruscus</name>
    <name type="common">Sea mussel</name>
    <dbReference type="NCBI Taxonomy" id="42192"/>
    <lineage>
        <taxon>Eukaryota</taxon>
        <taxon>Metazoa</taxon>
        <taxon>Spiralia</taxon>
        <taxon>Lophotrochozoa</taxon>
        <taxon>Mollusca</taxon>
        <taxon>Bivalvia</taxon>
        <taxon>Autobranchia</taxon>
        <taxon>Pteriomorphia</taxon>
        <taxon>Mytilida</taxon>
        <taxon>Mytiloidea</taxon>
        <taxon>Mytilidae</taxon>
        <taxon>Mytilinae</taxon>
        <taxon>Mytilus</taxon>
    </lineage>
</organism>
<dbReference type="PANTHER" id="PTHR12080">
    <property type="entry name" value="SIGNALING LYMPHOCYTIC ACTIVATION MOLECULE"/>
    <property type="match status" value="1"/>
</dbReference>
<reference evidence="8 9" key="1">
    <citation type="submission" date="2020-06" db="EMBL/GenBank/DDBJ databases">
        <authorList>
            <person name="Li R."/>
            <person name="Bekaert M."/>
        </authorList>
    </citation>
    <scope>NUCLEOTIDE SEQUENCE [LARGE SCALE GENOMIC DNA]</scope>
    <source>
        <strain evidence="9">wild</strain>
    </source>
</reference>
<keyword evidence="4" id="KW-0325">Glycoprotein</keyword>
<dbReference type="Pfam" id="PF07686">
    <property type="entry name" value="V-set"/>
    <property type="match status" value="1"/>
</dbReference>
<dbReference type="PROSITE" id="PS50835">
    <property type="entry name" value="IG_LIKE"/>
    <property type="match status" value="1"/>
</dbReference>
<evidence type="ECO:0000313" key="9">
    <source>
        <dbReference type="Proteomes" id="UP000507470"/>
    </source>
</evidence>
<feature type="chain" id="PRO_5027035673" description="Ig-like domain-containing protein" evidence="6">
    <location>
        <begin position="21"/>
        <end position="270"/>
    </location>
</feature>
<keyword evidence="5" id="KW-1133">Transmembrane helix</keyword>
<evidence type="ECO:0000313" key="8">
    <source>
        <dbReference type="EMBL" id="CAC5378284.1"/>
    </source>
</evidence>
<dbReference type="SUPFAM" id="SSF48726">
    <property type="entry name" value="Immunoglobulin"/>
    <property type="match status" value="1"/>
</dbReference>
<evidence type="ECO:0000256" key="6">
    <source>
        <dbReference type="SAM" id="SignalP"/>
    </source>
</evidence>
<sequence length="270" mass="29850">MCKAIVFLVQFLCLAISAIGDPTYVYQEPVILCAGKEVATKFEYGDSKVKFNNLTAINWTFRKTKQESTEIFSYYNKQAGFKVRHPQVYRFKNRVTWIPNTINLKFSNLTTDDTGFYDVSITIFEAGKAESKDKNGTFQLTINDPCVMAKVNDEGGCTMLTCSTMEDNPVYSWTGQDAEGKTVSNIKVCPKEETNYSCCVNAQKTKCTSFTAQAAKDNGENDGGISTGTIIGVVVAILVLVIITTVIVLYLRNKRKGNDGYLAAASKLKT</sequence>
<evidence type="ECO:0000256" key="5">
    <source>
        <dbReference type="SAM" id="Phobius"/>
    </source>
</evidence>
<keyword evidence="5" id="KW-0812">Transmembrane</keyword>
<evidence type="ECO:0000256" key="4">
    <source>
        <dbReference type="ARBA" id="ARBA00023180"/>
    </source>
</evidence>
<name>A0A6J8B5J8_MYTCO</name>
<dbReference type="Gene3D" id="2.60.40.10">
    <property type="entry name" value="Immunoglobulins"/>
    <property type="match status" value="1"/>
</dbReference>
<dbReference type="PANTHER" id="PTHR12080:SF48">
    <property type="entry name" value="IMMUNOGLOBULIN SUBTYPE DOMAIN-CONTAINING PROTEIN"/>
    <property type="match status" value="1"/>
</dbReference>
<keyword evidence="2 6" id="KW-0732">Signal</keyword>
<dbReference type="AlphaFoldDB" id="A0A6J8B5J8"/>
<comment type="subcellular location">
    <subcellularLocation>
        <location evidence="1">Membrane</location>
    </subcellularLocation>
</comment>